<keyword evidence="5" id="KW-1185">Reference proteome</keyword>
<evidence type="ECO:0000256" key="2">
    <source>
        <dbReference type="ARBA" id="ARBA00024764"/>
    </source>
</evidence>
<dbReference type="HAMAP" id="MF_00245">
    <property type="entry name" value="UPF0122"/>
    <property type="match status" value="1"/>
</dbReference>
<gene>
    <name evidence="4" type="ORF">KKC1_19700</name>
</gene>
<evidence type="ECO:0000256" key="3">
    <source>
        <dbReference type="HAMAP-Rule" id="MF_00245"/>
    </source>
</evidence>
<proteinExistence type="inferred from homology"/>
<organism evidence="4 5">
    <name type="scientific">Calderihabitans maritimus</name>
    <dbReference type="NCBI Taxonomy" id="1246530"/>
    <lineage>
        <taxon>Bacteria</taxon>
        <taxon>Bacillati</taxon>
        <taxon>Bacillota</taxon>
        <taxon>Clostridia</taxon>
        <taxon>Neomoorellales</taxon>
        <taxon>Calderihabitantaceae</taxon>
        <taxon>Calderihabitans</taxon>
    </lineage>
</organism>
<evidence type="ECO:0000313" key="5">
    <source>
        <dbReference type="Proteomes" id="UP000197032"/>
    </source>
</evidence>
<dbReference type="InterPro" id="IPR007394">
    <property type="entry name" value="UPF0122"/>
</dbReference>
<dbReference type="InterPro" id="IPR013324">
    <property type="entry name" value="RNA_pol_sigma_r3/r4-like"/>
</dbReference>
<comment type="function">
    <text evidence="2 3">Might take part in the signal recognition particle (SRP) pathway. This is inferred from the conservation of its genetic proximity to ftsY/ffh. May be a regulatory protein.</text>
</comment>
<sequence>MLPKIARIAWLYDFYGKLLTSKQKEIVELYCHHDLSLGEIAEEYGTSRQAVYDVLKRAGRTLEELESKLGLLNKFLTQRKDIETVLNLLAKYRASGEMCYLTEAEEYLKKLLN</sequence>
<dbReference type="InterPro" id="IPR054831">
    <property type="entry name" value="UPF0122_fam_protein"/>
</dbReference>
<dbReference type="PANTHER" id="PTHR40083">
    <property type="entry name" value="UPF0122 PROTEIN CBO2450/CLC_2298"/>
    <property type="match status" value="1"/>
</dbReference>
<dbReference type="Pfam" id="PF04297">
    <property type="entry name" value="UPF0122"/>
    <property type="match status" value="1"/>
</dbReference>
<evidence type="ECO:0000256" key="1">
    <source>
        <dbReference type="ARBA" id="ARBA00008720"/>
    </source>
</evidence>
<comment type="caution">
    <text evidence="4">The sequence shown here is derived from an EMBL/GenBank/DDBJ whole genome shotgun (WGS) entry which is preliminary data.</text>
</comment>
<dbReference type="OrthoDB" id="6392at2"/>
<comment type="similarity">
    <text evidence="1 3">Belongs to the UPF0122 family.</text>
</comment>
<dbReference type="Gene3D" id="1.10.10.10">
    <property type="entry name" value="Winged helix-like DNA-binding domain superfamily/Winged helix DNA-binding domain"/>
    <property type="match status" value="1"/>
</dbReference>
<accession>A0A1Z5HU14</accession>
<evidence type="ECO:0000313" key="4">
    <source>
        <dbReference type="EMBL" id="GAW92821.1"/>
    </source>
</evidence>
<dbReference type="RefSeq" id="WP_088554088.1">
    <property type="nucleotide sequence ID" value="NZ_BDGJ01000101.1"/>
</dbReference>
<dbReference type="PANTHER" id="PTHR40083:SF1">
    <property type="entry name" value="UPF0122 PROTEIN YLXM"/>
    <property type="match status" value="1"/>
</dbReference>
<dbReference type="SUPFAM" id="SSF88659">
    <property type="entry name" value="Sigma3 and sigma4 domains of RNA polymerase sigma factors"/>
    <property type="match status" value="1"/>
</dbReference>
<reference evidence="5" key="1">
    <citation type="journal article" date="2017" name="Appl. Environ. Microbiol.">
        <title>Genomic analysis of Calderihabitans maritimus KKC1, a thermophilic hydrogenogenic carboxydotrophic bacterium isolated from marine sediment.</title>
        <authorList>
            <person name="Omae K."/>
            <person name="Yoneda Y."/>
            <person name="Fukuyama Y."/>
            <person name="Yoshida T."/>
            <person name="Sako Y."/>
        </authorList>
    </citation>
    <scope>NUCLEOTIDE SEQUENCE [LARGE SCALE GENOMIC DNA]</scope>
    <source>
        <strain evidence="5">KKC1</strain>
    </source>
</reference>
<name>A0A1Z5HU14_9FIRM</name>
<dbReference type="Proteomes" id="UP000197032">
    <property type="component" value="Unassembled WGS sequence"/>
</dbReference>
<dbReference type="InterPro" id="IPR036388">
    <property type="entry name" value="WH-like_DNA-bd_sf"/>
</dbReference>
<dbReference type="EMBL" id="BDGJ01000101">
    <property type="protein sequence ID" value="GAW92821.1"/>
    <property type="molecule type" value="Genomic_DNA"/>
</dbReference>
<protein>
    <recommendedName>
        <fullName evidence="3">UPF0122 protein KKC1_19700</fullName>
    </recommendedName>
</protein>
<dbReference type="NCBIfam" id="NF045758">
    <property type="entry name" value="YlxM"/>
    <property type="match status" value="1"/>
</dbReference>
<dbReference type="AlphaFoldDB" id="A0A1Z5HU14"/>